<dbReference type="InterPro" id="IPR038178">
    <property type="entry name" value="Kringle_sf"/>
</dbReference>
<proteinExistence type="predicted"/>
<evidence type="ECO:0000256" key="1">
    <source>
        <dbReference type="ARBA" id="ARBA00022572"/>
    </source>
</evidence>
<dbReference type="PROSITE" id="PS50070">
    <property type="entry name" value="KRINGLE_2"/>
    <property type="match status" value="4"/>
</dbReference>
<dbReference type="EMBL" id="CAJPEV010003660">
    <property type="protein sequence ID" value="CAG0900276.1"/>
    <property type="molecule type" value="Genomic_DNA"/>
</dbReference>
<comment type="caution">
    <text evidence="3">Lacks conserved residue(s) required for the propagation of feature annotation.</text>
</comment>
<evidence type="ECO:0000256" key="3">
    <source>
        <dbReference type="PROSITE-ProRule" id="PRU00121"/>
    </source>
</evidence>
<dbReference type="PROSITE" id="PS00021">
    <property type="entry name" value="KRINGLE_1"/>
    <property type="match status" value="3"/>
</dbReference>
<reference evidence="5" key="1">
    <citation type="submission" date="2020-11" db="EMBL/GenBank/DDBJ databases">
        <authorList>
            <person name="Tran Van P."/>
        </authorList>
    </citation>
    <scope>NUCLEOTIDE SEQUENCE</scope>
</reference>
<feature type="domain" description="Kringle" evidence="4">
    <location>
        <begin position="293"/>
        <end position="387"/>
    </location>
</feature>
<gene>
    <name evidence="5" type="ORF">DSTB1V02_LOCUS11362</name>
</gene>
<dbReference type="OrthoDB" id="1915767at2759"/>
<dbReference type="SUPFAM" id="SSF57440">
    <property type="entry name" value="Kringle-like"/>
    <property type="match status" value="4"/>
</dbReference>
<dbReference type="SMART" id="SM00130">
    <property type="entry name" value="KR"/>
    <property type="match status" value="4"/>
</dbReference>
<dbReference type="PANTHER" id="PTHR24261">
    <property type="entry name" value="PLASMINOGEN-RELATED"/>
    <property type="match status" value="1"/>
</dbReference>
<dbReference type="InterPro" id="IPR013806">
    <property type="entry name" value="Kringle-like"/>
</dbReference>
<name>A0A7R9ACY9_9CRUS</name>
<organism evidence="5">
    <name type="scientific">Darwinula stevensoni</name>
    <dbReference type="NCBI Taxonomy" id="69355"/>
    <lineage>
        <taxon>Eukaryota</taxon>
        <taxon>Metazoa</taxon>
        <taxon>Ecdysozoa</taxon>
        <taxon>Arthropoda</taxon>
        <taxon>Crustacea</taxon>
        <taxon>Oligostraca</taxon>
        <taxon>Ostracoda</taxon>
        <taxon>Podocopa</taxon>
        <taxon>Podocopida</taxon>
        <taxon>Darwinulocopina</taxon>
        <taxon>Darwinuloidea</taxon>
        <taxon>Darwinulidae</taxon>
        <taxon>Darwinula</taxon>
    </lineage>
</organism>
<dbReference type="Proteomes" id="UP000677054">
    <property type="component" value="Unassembled WGS sequence"/>
</dbReference>
<feature type="domain" description="Kringle" evidence="4">
    <location>
        <begin position="140"/>
        <end position="233"/>
    </location>
</feature>
<dbReference type="Gene3D" id="2.40.20.10">
    <property type="entry name" value="Plasminogen Kringle 4"/>
    <property type="match status" value="4"/>
</dbReference>
<dbReference type="Pfam" id="PF00051">
    <property type="entry name" value="Kringle"/>
    <property type="match status" value="3"/>
</dbReference>
<feature type="domain" description="Kringle" evidence="4">
    <location>
        <begin position="401"/>
        <end position="489"/>
    </location>
</feature>
<keyword evidence="2 3" id="KW-1015">Disulfide bond</keyword>
<keyword evidence="6" id="KW-1185">Reference proteome</keyword>
<dbReference type="InterPro" id="IPR000001">
    <property type="entry name" value="Kringle"/>
</dbReference>
<sequence>MGLRTDFSGEVHDVNNLGVLFQVPVECKLTQKGAEYVGKRNENLSGHLCLPWLAVPLTIQYRTWFRRLPAFSDKVDKKHDYCRNPGGRPGGPWCYDGVHRENQEIGWNYCDVPFCPQERETNENHETKATYPDCRITKMGKEYMGTIRTSETGKKCMRWTDFEDLTEYPIFMMKALPLSSDTLRWNPFKDLFINRNPDAHVNFCRNPGWGDRPWCFVSKYPVIEWEYCDVHFCKNLAPFECLLTSLGGEYIGKKNVSRSGDPCLPWLNSNMMYSNRAGAAGENAYPQCLLTENGMEYIGTMTKTATGKDCLFWDEHPAFISQKGGAGLLPRDNEELTEVVVSYLMIFPDSNPPFHRNYCRNLDLKRKPWCYVDYTTMTWEYCDIPFCDDTTPPECKVTELGWEYVGQRNHTSGGLPCLPWAAANRTQLSFNETGNPFLDNAVAEGHNFCRFVKGFVPGFSQGPFCIHALEFELGSYDNGNVDACDIPFCPMKFRPIMDVLRAIDAEEREPSNQYRPRIYLNNGNPIEFYDEDQFIVRFRLSKDPVMELVRLLQVVLSRQTLRSQAITVPQQPKNDAERRYNRRRSFARRTIERTFGIMKGRIRCLFIPLRVKLDTAYAIIVSAAIS</sequence>
<dbReference type="AlphaFoldDB" id="A0A7R9ACY9"/>
<protein>
    <recommendedName>
        <fullName evidence="4">Kringle domain-containing protein</fullName>
    </recommendedName>
</protein>
<dbReference type="InterPro" id="IPR018056">
    <property type="entry name" value="Kringle_CS"/>
</dbReference>
<evidence type="ECO:0000313" key="6">
    <source>
        <dbReference type="Proteomes" id="UP000677054"/>
    </source>
</evidence>
<feature type="domain" description="Kringle" evidence="4">
    <location>
        <begin position="32"/>
        <end position="115"/>
    </location>
</feature>
<feature type="disulfide bond" evidence="3">
    <location>
        <begin position="359"/>
        <end position="382"/>
    </location>
</feature>
<dbReference type="PRINTS" id="PR00018">
    <property type="entry name" value="KRINGLE"/>
</dbReference>
<accession>A0A7R9ACY9</accession>
<evidence type="ECO:0000313" key="5">
    <source>
        <dbReference type="EMBL" id="CAD7251600.1"/>
    </source>
</evidence>
<evidence type="ECO:0000256" key="2">
    <source>
        <dbReference type="ARBA" id="ARBA00023157"/>
    </source>
</evidence>
<keyword evidence="1 3" id="KW-0420">Kringle</keyword>
<dbReference type="PANTHER" id="PTHR24261:SF7">
    <property type="entry name" value="KRINGLE DOMAIN-CONTAINING PROTEIN"/>
    <property type="match status" value="1"/>
</dbReference>
<dbReference type="EMBL" id="LR903177">
    <property type="protein sequence ID" value="CAD7251600.1"/>
    <property type="molecule type" value="Genomic_DNA"/>
</dbReference>
<dbReference type="InterPro" id="IPR050759">
    <property type="entry name" value="Serine_protease_kringle"/>
</dbReference>
<evidence type="ECO:0000259" key="4">
    <source>
        <dbReference type="PROSITE" id="PS50070"/>
    </source>
</evidence>